<dbReference type="OrthoDB" id="3060808at2759"/>
<evidence type="ECO:0000313" key="1">
    <source>
        <dbReference type="EMBL" id="KAF8909049.1"/>
    </source>
</evidence>
<keyword evidence="2" id="KW-1185">Reference proteome</keyword>
<name>A0A9P5NYT4_GYMJU</name>
<proteinExistence type="predicted"/>
<dbReference type="AlphaFoldDB" id="A0A9P5NYT4"/>
<sequence>MPSLQEEQMLRPDQYPTLFMKLLTSILEIFRGEQICLQDSGKGIILKLIKQVITYMYNHEPFYSNLWTQKMKPLKWWMQIASDSNANLISRIAIKFHNPEHLIDSAKLYDYYSNGFEDGKYTHQACVHIPAMPMAQASAPTVQSAPTILDLLNTENVDPKDVDIEAIEKQLFNHPDPYDLTEADHADEVLDADKTKGIDDWDTDDDEGWPRVVCSLTRFDIAEYIKLDNGKLNALVLNLF</sequence>
<protein>
    <submittedName>
        <fullName evidence="1">Uncharacterized protein</fullName>
    </submittedName>
</protein>
<dbReference type="Proteomes" id="UP000724874">
    <property type="component" value="Unassembled WGS sequence"/>
</dbReference>
<accession>A0A9P5NYT4</accession>
<comment type="caution">
    <text evidence="1">The sequence shown here is derived from an EMBL/GenBank/DDBJ whole genome shotgun (WGS) entry which is preliminary data.</text>
</comment>
<gene>
    <name evidence="1" type="ORF">CPB84DRAFT_1843388</name>
</gene>
<evidence type="ECO:0000313" key="2">
    <source>
        <dbReference type="Proteomes" id="UP000724874"/>
    </source>
</evidence>
<dbReference type="EMBL" id="JADNYJ010000010">
    <property type="protein sequence ID" value="KAF8909049.1"/>
    <property type="molecule type" value="Genomic_DNA"/>
</dbReference>
<reference evidence="1" key="1">
    <citation type="submission" date="2020-11" db="EMBL/GenBank/DDBJ databases">
        <authorList>
            <consortium name="DOE Joint Genome Institute"/>
            <person name="Ahrendt S."/>
            <person name="Riley R."/>
            <person name="Andreopoulos W."/>
            <person name="LaButti K."/>
            <person name="Pangilinan J."/>
            <person name="Ruiz-duenas F.J."/>
            <person name="Barrasa J.M."/>
            <person name="Sanchez-Garcia M."/>
            <person name="Camarero S."/>
            <person name="Miyauchi S."/>
            <person name="Serrano A."/>
            <person name="Linde D."/>
            <person name="Babiker R."/>
            <person name="Drula E."/>
            <person name="Ayuso-Fernandez I."/>
            <person name="Pacheco R."/>
            <person name="Padilla G."/>
            <person name="Ferreira P."/>
            <person name="Barriuso J."/>
            <person name="Kellner H."/>
            <person name="Castanera R."/>
            <person name="Alfaro M."/>
            <person name="Ramirez L."/>
            <person name="Pisabarro A.G."/>
            <person name="Kuo A."/>
            <person name="Tritt A."/>
            <person name="Lipzen A."/>
            <person name="He G."/>
            <person name="Yan M."/>
            <person name="Ng V."/>
            <person name="Cullen D."/>
            <person name="Martin F."/>
            <person name="Rosso M.-N."/>
            <person name="Henrissat B."/>
            <person name="Hibbett D."/>
            <person name="Martinez A.T."/>
            <person name="Grigoriev I.V."/>
        </authorList>
    </citation>
    <scope>NUCLEOTIDE SEQUENCE</scope>
    <source>
        <strain evidence="1">AH 44721</strain>
    </source>
</reference>
<organism evidence="1 2">
    <name type="scientific">Gymnopilus junonius</name>
    <name type="common">Spectacular rustgill mushroom</name>
    <name type="synonym">Gymnopilus spectabilis subsp. junonius</name>
    <dbReference type="NCBI Taxonomy" id="109634"/>
    <lineage>
        <taxon>Eukaryota</taxon>
        <taxon>Fungi</taxon>
        <taxon>Dikarya</taxon>
        <taxon>Basidiomycota</taxon>
        <taxon>Agaricomycotina</taxon>
        <taxon>Agaricomycetes</taxon>
        <taxon>Agaricomycetidae</taxon>
        <taxon>Agaricales</taxon>
        <taxon>Agaricineae</taxon>
        <taxon>Hymenogastraceae</taxon>
        <taxon>Gymnopilus</taxon>
    </lineage>
</organism>